<dbReference type="Proteomes" id="UP001243212">
    <property type="component" value="Unassembled WGS sequence"/>
</dbReference>
<dbReference type="RefSeq" id="WP_307682602.1">
    <property type="nucleotide sequence ID" value="NZ_JAUSQX010000001.1"/>
</dbReference>
<dbReference type="Pfam" id="PF01553">
    <property type="entry name" value="Acyltransferase"/>
    <property type="match status" value="1"/>
</dbReference>
<feature type="region of interest" description="Disordered" evidence="3">
    <location>
        <begin position="170"/>
        <end position="205"/>
    </location>
</feature>
<evidence type="ECO:0000256" key="1">
    <source>
        <dbReference type="ARBA" id="ARBA00022679"/>
    </source>
</evidence>
<feature type="domain" description="Phospholipid/glycerol acyltransferase" evidence="4">
    <location>
        <begin position="29"/>
        <end position="141"/>
    </location>
</feature>
<gene>
    <name evidence="5" type="ORF">J2S70_000956</name>
</gene>
<dbReference type="EMBL" id="JAUSQX010000001">
    <property type="protein sequence ID" value="MDP9806374.1"/>
    <property type="molecule type" value="Genomic_DNA"/>
</dbReference>
<keyword evidence="2" id="KW-0012">Acyltransferase</keyword>
<dbReference type="InterPro" id="IPR002123">
    <property type="entry name" value="Plipid/glycerol_acylTrfase"/>
</dbReference>
<keyword evidence="1" id="KW-0808">Transferase</keyword>
<reference evidence="5 6" key="1">
    <citation type="submission" date="2023-07" db="EMBL/GenBank/DDBJ databases">
        <title>Sequencing the genomes of 1000 actinobacteria strains.</title>
        <authorList>
            <person name="Klenk H.-P."/>
        </authorList>
    </citation>
    <scope>NUCLEOTIDE SEQUENCE [LARGE SCALE GENOMIC DNA]</scope>
    <source>
        <strain evidence="5 6">DSM 17163</strain>
    </source>
</reference>
<sequence length="205" mass="23199">MGIKRFISRTYQKFSKWTFEPGPLPNKGIIIGAYHTSYWDGWFMLMALWDLGVPFKFLVKNSLAKGITGPIIRAVGGIAVDRSRKTGMVDGIVAQLAELEDFQLVIAPEGTRKRQDHWKSGFWHIAQQSGLPVTLAYIDSTRKVYGWRESIEISGDMRADMDRVREVYKNTSGFHPEGNTWPRLRGEGDDSLPGNPERDPDTPLT</sequence>
<evidence type="ECO:0000259" key="4">
    <source>
        <dbReference type="SMART" id="SM00563"/>
    </source>
</evidence>
<evidence type="ECO:0000256" key="3">
    <source>
        <dbReference type="SAM" id="MobiDB-lite"/>
    </source>
</evidence>
<proteinExistence type="predicted"/>
<comment type="caution">
    <text evidence="5">The sequence shown here is derived from an EMBL/GenBank/DDBJ whole genome shotgun (WGS) entry which is preliminary data.</text>
</comment>
<organism evidence="5 6">
    <name type="scientific">Trueperella bonasi</name>
    <dbReference type="NCBI Taxonomy" id="312286"/>
    <lineage>
        <taxon>Bacteria</taxon>
        <taxon>Bacillati</taxon>
        <taxon>Actinomycetota</taxon>
        <taxon>Actinomycetes</taxon>
        <taxon>Actinomycetales</taxon>
        <taxon>Actinomycetaceae</taxon>
        <taxon>Trueperella</taxon>
    </lineage>
</organism>
<accession>A0ABT9NG44</accession>
<evidence type="ECO:0000313" key="5">
    <source>
        <dbReference type="EMBL" id="MDP9806374.1"/>
    </source>
</evidence>
<evidence type="ECO:0000256" key="2">
    <source>
        <dbReference type="ARBA" id="ARBA00023315"/>
    </source>
</evidence>
<feature type="compositionally biased region" description="Basic and acidic residues" evidence="3">
    <location>
        <begin position="196"/>
        <end position="205"/>
    </location>
</feature>
<dbReference type="PANTHER" id="PTHR10434:SF9">
    <property type="entry name" value="PHOSPHOLIPID_GLYCEROL ACYLTRANSFERASE DOMAIN-CONTAINING PROTEIN"/>
    <property type="match status" value="1"/>
</dbReference>
<evidence type="ECO:0000313" key="6">
    <source>
        <dbReference type="Proteomes" id="UP001243212"/>
    </source>
</evidence>
<keyword evidence="6" id="KW-1185">Reference proteome</keyword>
<dbReference type="SMART" id="SM00563">
    <property type="entry name" value="PlsC"/>
    <property type="match status" value="1"/>
</dbReference>
<dbReference type="SUPFAM" id="SSF69593">
    <property type="entry name" value="Glycerol-3-phosphate (1)-acyltransferase"/>
    <property type="match status" value="1"/>
</dbReference>
<dbReference type="PANTHER" id="PTHR10434">
    <property type="entry name" value="1-ACYL-SN-GLYCEROL-3-PHOSPHATE ACYLTRANSFERASE"/>
    <property type="match status" value="1"/>
</dbReference>
<name>A0ABT9NG44_9ACTO</name>
<protein>
    <submittedName>
        <fullName evidence="5">Lysophospholipid acyltransferase (LPLAT)-like uncharacterized protein</fullName>
    </submittedName>
</protein>